<feature type="region of interest" description="Disordered" evidence="6">
    <location>
        <begin position="175"/>
        <end position="222"/>
    </location>
</feature>
<dbReference type="FunCoup" id="A0A0Q3P337">
    <property type="interactions" value="324"/>
</dbReference>
<reference evidence="8" key="2">
    <citation type="submission" date="2017-06" db="EMBL/GenBank/DDBJ databases">
        <title>WGS assembly of Brachypodium distachyon.</title>
        <authorList>
            <consortium name="The International Brachypodium Initiative"/>
            <person name="Lucas S."/>
            <person name="Harmon-Smith M."/>
            <person name="Lail K."/>
            <person name="Tice H."/>
            <person name="Grimwood J."/>
            <person name="Bruce D."/>
            <person name="Barry K."/>
            <person name="Shu S."/>
            <person name="Lindquist E."/>
            <person name="Wang M."/>
            <person name="Pitluck S."/>
            <person name="Vogel J.P."/>
            <person name="Garvin D.F."/>
            <person name="Mockler T.C."/>
            <person name="Schmutz J."/>
            <person name="Rokhsar D."/>
            <person name="Bevan M.W."/>
        </authorList>
    </citation>
    <scope>NUCLEOTIDE SEQUENCE</scope>
    <source>
        <strain evidence="8">Bd21</strain>
    </source>
</reference>
<organism evidence="8">
    <name type="scientific">Brachypodium distachyon</name>
    <name type="common">Purple false brome</name>
    <name type="synonym">Trachynia distachya</name>
    <dbReference type="NCBI Taxonomy" id="15368"/>
    <lineage>
        <taxon>Eukaryota</taxon>
        <taxon>Viridiplantae</taxon>
        <taxon>Streptophyta</taxon>
        <taxon>Embryophyta</taxon>
        <taxon>Tracheophyta</taxon>
        <taxon>Spermatophyta</taxon>
        <taxon>Magnoliopsida</taxon>
        <taxon>Liliopsida</taxon>
        <taxon>Poales</taxon>
        <taxon>Poaceae</taxon>
        <taxon>BOP clade</taxon>
        <taxon>Pooideae</taxon>
        <taxon>Stipodae</taxon>
        <taxon>Brachypodieae</taxon>
        <taxon>Brachypodium</taxon>
    </lineage>
</organism>
<dbReference type="AlphaFoldDB" id="A0A0Q3P337"/>
<dbReference type="PANTHER" id="PTHR31989">
    <property type="entry name" value="NAC DOMAIN-CONTAINING PROTEIN 82-RELATED"/>
    <property type="match status" value="1"/>
</dbReference>
<evidence type="ECO:0000256" key="6">
    <source>
        <dbReference type="SAM" id="MobiDB-lite"/>
    </source>
</evidence>
<comment type="subcellular location">
    <subcellularLocation>
        <location evidence="1">Nucleus</location>
    </subcellularLocation>
</comment>
<name>A0A0Q3P337_BRADI</name>
<dbReference type="Proteomes" id="UP000008810">
    <property type="component" value="Chromosome 5"/>
</dbReference>
<keyword evidence="5" id="KW-0539">Nucleus</keyword>
<dbReference type="InterPro" id="IPR003441">
    <property type="entry name" value="NAC-dom"/>
</dbReference>
<evidence type="ECO:0000313" key="9">
    <source>
        <dbReference type="EnsemblPlants" id="KQJ83137"/>
    </source>
</evidence>
<reference evidence="9" key="3">
    <citation type="submission" date="2018-08" db="UniProtKB">
        <authorList>
            <consortium name="EnsemblPlants"/>
        </authorList>
    </citation>
    <scope>IDENTIFICATION</scope>
    <source>
        <strain evidence="9">cv. Bd21</strain>
    </source>
</reference>
<keyword evidence="4" id="KW-0804">Transcription</keyword>
<dbReference type="InParanoid" id="A0A0Q3P337"/>
<dbReference type="InterPro" id="IPR036093">
    <property type="entry name" value="NAC_dom_sf"/>
</dbReference>
<dbReference type="Gramene" id="KQJ83137">
    <property type="protein sequence ID" value="KQJ83137"/>
    <property type="gene ID" value="BRADI_5g13300v3"/>
</dbReference>
<proteinExistence type="predicted"/>
<dbReference type="OrthoDB" id="640212at2759"/>
<dbReference type="PROSITE" id="PS51005">
    <property type="entry name" value="NAC"/>
    <property type="match status" value="1"/>
</dbReference>
<reference evidence="8 9" key="1">
    <citation type="journal article" date="2010" name="Nature">
        <title>Genome sequencing and analysis of the model grass Brachypodium distachyon.</title>
        <authorList>
            <consortium name="International Brachypodium Initiative"/>
        </authorList>
    </citation>
    <scope>NUCLEOTIDE SEQUENCE [LARGE SCALE GENOMIC DNA]</scope>
    <source>
        <strain evidence="8 9">Bd21</strain>
    </source>
</reference>
<keyword evidence="10" id="KW-1185">Reference proteome</keyword>
<evidence type="ECO:0000313" key="8">
    <source>
        <dbReference type="EMBL" id="KQJ83137.1"/>
    </source>
</evidence>
<gene>
    <name evidence="8" type="ORF">BRADI_5g13300v3</name>
</gene>
<dbReference type="STRING" id="15368.A0A0Q3P337"/>
<keyword evidence="3" id="KW-0238">DNA-binding</keyword>
<evidence type="ECO:0000256" key="5">
    <source>
        <dbReference type="ARBA" id="ARBA00023242"/>
    </source>
</evidence>
<keyword evidence="2" id="KW-0805">Transcription regulation</keyword>
<dbReference type="Gene3D" id="2.170.150.80">
    <property type="entry name" value="NAC domain"/>
    <property type="match status" value="1"/>
</dbReference>
<dbReference type="ExpressionAtlas" id="A0A0Q3P337">
    <property type="expression patterns" value="baseline"/>
</dbReference>
<dbReference type="GO" id="GO:0006355">
    <property type="term" value="P:regulation of DNA-templated transcription"/>
    <property type="evidence" value="ECO:0007669"/>
    <property type="project" value="InterPro"/>
</dbReference>
<evidence type="ECO:0000313" key="10">
    <source>
        <dbReference type="Proteomes" id="UP000008810"/>
    </source>
</evidence>
<accession>A0A0Q3P337</accession>
<dbReference type="GO" id="GO:0005634">
    <property type="term" value="C:nucleus"/>
    <property type="evidence" value="ECO:0007669"/>
    <property type="project" value="UniProtKB-SubCell"/>
</dbReference>
<feature type="domain" description="NAC" evidence="7">
    <location>
        <begin position="6"/>
        <end position="172"/>
    </location>
</feature>
<dbReference type="EnsemblPlants" id="KQJ83137">
    <property type="protein sequence ID" value="KQJ83137"/>
    <property type="gene ID" value="BRADI_5g13300v3"/>
</dbReference>
<protein>
    <recommendedName>
        <fullName evidence="7">NAC domain-containing protein</fullName>
    </recommendedName>
</protein>
<dbReference type="SUPFAM" id="SSF101941">
    <property type="entry name" value="NAC domain"/>
    <property type="match status" value="1"/>
</dbReference>
<sequence length="222" mass="24339">MAVRNLRPGYVFRPKALELVEHFLVPKALGRDVLPGFVAEGVDVFSASPDALLPFSSNHRKGHGEVWGYFFAPQPAGEGAVAAPGGCWLPYGPVKAYRGGDGEAVAFRQRFAYHMVRLTMREVCGGGRGAWAQTLWLMTEYRLNKGAAAFRNAQPGDHKVNMDCVVRKVFTKSEVAPPQPLPSPARSSDEESTCSNYASADEEAGYSGQEQARKRARFRPCF</sequence>
<evidence type="ECO:0000259" key="7">
    <source>
        <dbReference type="PROSITE" id="PS51005"/>
    </source>
</evidence>
<evidence type="ECO:0000256" key="1">
    <source>
        <dbReference type="ARBA" id="ARBA00004123"/>
    </source>
</evidence>
<dbReference type="Pfam" id="PF02365">
    <property type="entry name" value="NAM"/>
    <property type="match status" value="1"/>
</dbReference>
<evidence type="ECO:0000256" key="4">
    <source>
        <dbReference type="ARBA" id="ARBA00023163"/>
    </source>
</evidence>
<dbReference type="EMBL" id="CM000884">
    <property type="protein sequence ID" value="KQJ83137.1"/>
    <property type="molecule type" value="Genomic_DNA"/>
</dbReference>
<dbReference type="GO" id="GO:0003677">
    <property type="term" value="F:DNA binding"/>
    <property type="evidence" value="ECO:0007669"/>
    <property type="project" value="UniProtKB-KW"/>
</dbReference>
<evidence type="ECO:0000256" key="3">
    <source>
        <dbReference type="ARBA" id="ARBA00023125"/>
    </source>
</evidence>
<evidence type="ECO:0000256" key="2">
    <source>
        <dbReference type="ARBA" id="ARBA00023015"/>
    </source>
</evidence>